<reference evidence="2 3" key="1">
    <citation type="submission" date="2024-02" db="EMBL/GenBank/DDBJ databases">
        <title>Bifidobacterium honeyensis sp. nov., isolated from the comb honey.</title>
        <authorList>
            <person name="Liu W."/>
            <person name="Li Y."/>
        </authorList>
    </citation>
    <scope>NUCLEOTIDE SEQUENCE [LARGE SCALE GENOMIC DNA]</scope>
    <source>
        <strain evidence="2 3">IMAU50988</strain>
    </source>
</reference>
<protein>
    <submittedName>
        <fullName evidence="2">Uncharacterized protein</fullName>
    </submittedName>
</protein>
<evidence type="ECO:0000313" key="2">
    <source>
        <dbReference type="EMBL" id="MEK0306979.1"/>
    </source>
</evidence>
<accession>A0ABU8ZPW8</accession>
<gene>
    <name evidence="2" type="ORF">V8P97_05830</name>
</gene>
<evidence type="ECO:0000256" key="1">
    <source>
        <dbReference type="SAM" id="MobiDB-lite"/>
    </source>
</evidence>
<feature type="region of interest" description="Disordered" evidence="1">
    <location>
        <begin position="53"/>
        <end position="72"/>
    </location>
</feature>
<organism evidence="2 3">
    <name type="scientific">Bifidobacterium favimelis</name>
    <dbReference type="NCBI Taxonomy" id="3122979"/>
    <lineage>
        <taxon>Bacteria</taxon>
        <taxon>Bacillati</taxon>
        <taxon>Actinomycetota</taxon>
        <taxon>Actinomycetes</taxon>
        <taxon>Bifidobacteriales</taxon>
        <taxon>Bifidobacteriaceae</taxon>
        <taxon>Bifidobacterium</taxon>
    </lineage>
</organism>
<evidence type="ECO:0000313" key="3">
    <source>
        <dbReference type="Proteomes" id="UP001373159"/>
    </source>
</evidence>
<dbReference type="Proteomes" id="UP001373159">
    <property type="component" value="Unassembled WGS sequence"/>
</dbReference>
<sequence>MAKRKISEKQRRIYRRRRIVALILAALILAGLVWGAVVGVRAISGKLHQAGGRMASSIQSKTKSGEDRAPAKVPDCGPDDLALSLKTDQPTAPVGGAVTFTAVMEHKGSVNCLVDGSDGNRVLTIMRGEETIWRSDSCKVQPRTLLMSKEDKDSQEITWNADASGKDCQADRDLPRVKAGSYTALLVLKTKDTVRSQPVPIMIQ</sequence>
<dbReference type="EMBL" id="JBANBB010000001">
    <property type="protein sequence ID" value="MEK0306979.1"/>
    <property type="molecule type" value="Genomic_DNA"/>
</dbReference>
<proteinExistence type="predicted"/>
<comment type="caution">
    <text evidence="2">The sequence shown here is derived from an EMBL/GenBank/DDBJ whole genome shotgun (WGS) entry which is preliminary data.</text>
</comment>
<name>A0ABU8ZPW8_9BIFI</name>
<dbReference type="RefSeq" id="WP_340469553.1">
    <property type="nucleotide sequence ID" value="NZ_JBANBB010000001.1"/>
</dbReference>
<keyword evidence="3" id="KW-1185">Reference proteome</keyword>